<comment type="caution">
    <text evidence="1">The sequence shown here is derived from an EMBL/GenBank/DDBJ whole genome shotgun (WGS) entry which is preliminary data.</text>
</comment>
<dbReference type="EMBL" id="JABFCY010000004">
    <property type="protein sequence ID" value="NNU60142.1"/>
    <property type="molecule type" value="Genomic_DNA"/>
</dbReference>
<dbReference type="SUPFAM" id="SSF52096">
    <property type="entry name" value="ClpP/crotonase"/>
    <property type="match status" value="1"/>
</dbReference>
<dbReference type="Proteomes" id="UP000574931">
    <property type="component" value="Unassembled WGS sequence"/>
</dbReference>
<dbReference type="GO" id="GO:0008233">
    <property type="term" value="F:peptidase activity"/>
    <property type="evidence" value="ECO:0007669"/>
    <property type="project" value="UniProtKB-KW"/>
</dbReference>
<dbReference type="AlphaFoldDB" id="A0A849KWV3"/>
<dbReference type="PANTHER" id="PTHR35984:SF1">
    <property type="entry name" value="PERIPLASMIC SERINE PROTEASE"/>
    <property type="match status" value="1"/>
</dbReference>
<accession>A0A849KWV3</accession>
<name>A0A849KWV3_9HYPH</name>
<sequence>MGIAERKKLYSAIEDKLKTKVITYVTSDRGNLETQISPDCFDVFVDVLDEIGPTEKISLILHTNGGSTSAAWRLVNLIKTFCDNFEVIIPNKAMSAGTLISLGAQSIIMTKQAALGPIDPSLTHPLGPQFQAGNQLARIPVSVEAVRGYLDAAKEDLKVTDAKVLGSLLQDLSNKVHPLVLGEIFRSQAQIRYLGTKLLGGHLEDQEKVKDIINFLCADSGSHDYTINRREAEELGLPIVKPDADLYEMLKMVHKDYVTEMELLSPFNPMSAVLPDQTINYSFVRGLIESTGGDNYAFISEGQLMRDQHGNIGDQRNFEGWRGQ</sequence>
<organism evidence="1 2">
    <name type="scientific">Ochrobactrum soli</name>
    <dbReference type="NCBI Taxonomy" id="2448455"/>
    <lineage>
        <taxon>Bacteria</taxon>
        <taxon>Pseudomonadati</taxon>
        <taxon>Pseudomonadota</taxon>
        <taxon>Alphaproteobacteria</taxon>
        <taxon>Hyphomicrobiales</taxon>
        <taxon>Brucellaceae</taxon>
        <taxon>Brucella/Ochrobactrum group</taxon>
        <taxon>Ochrobactrum</taxon>
    </lineage>
</organism>
<keyword evidence="1" id="KW-0378">Hydrolase</keyword>
<dbReference type="RefSeq" id="WP_171317754.1">
    <property type="nucleotide sequence ID" value="NZ_JABFCY010000004.1"/>
</dbReference>
<gene>
    <name evidence="1" type="ORF">HKX02_07695</name>
</gene>
<dbReference type="GO" id="GO:0006508">
    <property type="term" value="P:proteolysis"/>
    <property type="evidence" value="ECO:0007669"/>
    <property type="project" value="UniProtKB-KW"/>
</dbReference>
<dbReference type="GO" id="GO:0016020">
    <property type="term" value="C:membrane"/>
    <property type="evidence" value="ECO:0007669"/>
    <property type="project" value="InterPro"/>
</dbReference>
<protein>
    <submittedName>
        <fullName evidence="1">Serine protease</fullName>
    </submittedName>
</protein>
<evidence type="ECO:0000313" key="2">
    <source>
        <dbReference type="Proteomes" id="UP000574931"/>
    </source>
</evidence>
<keyword evidence="2" id="KW-1185">Reference proteome</keyword>
<evidence type="ECO:0000313" key="1">
    <source>
        <dbReference type="EMBL" id="NNU60142.1"/>
    </source>
</evidence>
<dbReference type="InterPro" id="IPR029045">
    <property type="entry name" value="ClpP/crotonase-like_dom_sf"/>
</dbReference>
<dbReference type="PANTHER" id="PTHR35984">
    <property type="entry name" value="PERIPLASMIC SERINE PROTEASE"/>
    <property type="match status" value="1"/>
</dbReference>
<dbReference type="Gene3D" id="3.90.226.10">
    <property type="entry name" value="2-enoyl-CoA Hydratase, Chain A, domain 1"/>
    <property type="match status" value="1"/>
</dbReference>
<dbReference type="Pfam" id="PF01972">
    <property type="entry name" value="SDH_protease"/>
    <property type="match status" value="1"/>
</dbReference>
<reference evidence="1 2" key="1">
    <citation type="submission" date="2020-05" db="EMBL/GenBank/DDBJ databases">
        <title>Draft Genome Sequence of Ochrobactrum soli Isolated from Stable Fly Gut.</title>
        <authorList>
            <person name="Pileggi M.T."/>
            <person name="Vazhakkala L.J."/>
            <person name="Wong C.N."/>
        </authorList>
    </citation>
    <scope>NUCLEOTIDE SEQUENCE [LARGE SCALE GENOMIC DNA]</scope>
    <source>
        <strain evidence="1 2">MTP-C0764</strain>
    </source>
</reference>
<keyword evidence="1" id="KW-0645">Protease</keyword>
<proteinExistence type="predicted"/>
<dbReference type="InterPro" id="IPR002825">
    <property type="entry name" value="Pept_S49_ser-pept_pro"/>
</dbReference>